<accession>A0A1V9G8K8</accession>
<dbReference type="RefSeq" id="WP_143773881.1">
    <property type="nucleotide sequence ID" value="NZ_LVYD01000001.1"/>
</dbReference>
<keyword evidence="2" id="KW-0472">Membrane</keyword>
<reference evidence="5 6" key="1">
    <citation type="submission" date="2016-03" db="EMBL/GenBank/DDBJ databases">
        <title>Niastella vici sp. nov., isolated from farmland soil.</title>
        <authorList>
            <person name="Chen L."/>
            <person name="Wang D."/>
            <person name="Yang S."/>
            <person name="Wang G."/>
        </authorList>
    </citation>
    <scope>NUCLEOTIDE SEQUENCE [LARGE SCALE GENOMIC DNA]</scope>
    <source>
        <strain evidence="5 6">DJ57</strain>
    </source>
</reference>
<dbReference type="EMBL" id="LVYD01000001">
    <property type="protein sequence ID" value="OQP66907.1"/>
    <property type="molecule type" value="Genomic_DNA"/>
</dbReference>
<evidence type="ECO:0000259" key="4">
    <source>
        <dbReference type="Pfam" id="PF10531"/>
    </source>
</evidence>
<comment type="caution">
    <text evidence="5">The sequence shown here is derived from an EMBL/GenBank/DDBJ whole genome shotgun (WGS) entry which is preliminary data.</text>
</comment>
<dbReference type="Pfam" id="PF02563">
    <property type="entry name" value="Poly_export"/>
    <property type="match status" value="1"/>
</dbReference>
<keyword evidence="1" id="KW-0732">Signal</keyword>
<dbReference type="STRING" id="1703345.A3860_00620"/>
<dbReference type="InterPro" id="IPR003715">
    <property type="entry name" value="Poly_export_N"/>
</dbReference>
<keyword evidence="6" id="KW-1185">Reference proteome</keyword>
<dbReference type="PANTHER" id="PTHR33619:SF3">
    <property type="entry name" value="POLYSACCHARIDE EXPORT PROTEIN GFCE-RELATED"/>
    <property type="match status" value="1"/>
</dbReference>
<feature type="transmembrane region" description="Helical" evidence="2">
    <location>
        <begin position="263"/>
        <end position="284"/>
    </location>
</feature>
<evidence type="ECO:0000259" key="3">
    <source>
        <dbReference type="Pfam" id="PF02563"/>
    </source>
</evidence>
<evidence type="ECO:0000313" key="5">
    <source>
        <dbReference type="EMBL" id="OQP66907.1"/>
    </source>
</evidence>
<dbReference type="InterPro" id="IPR019554">
    <property type="entry name" value="Soluble_ligand-bd"/>
</dbReference>
<dbReference type="Pfam" id="PF10531">
    <property type="entry name" value="SLBB"/>
    <property type="match status" value="1"/>
</dbReference>
<protein>
    <submittedName>
        <fullName evidence="5">Uncharacterized protein</fullName>
    </submittedName>
</protein>
<dbReference type="Gene3D" id="3.10.560.10">
    <property type="entry name" value="Outer membrane lipoprotein wza domain like"/>
    <property type="match status" value="1"/>
</dbReference>
<keyword evidence="2" id="KW-0812">Transmembrane</keyword>
<dbReference type="Proteomes" id="UP000192796">
    <property type="component" value="Unassembled WGS sequence"/>
</dbReference>
<gene>
    <name evidence="5" type="ORF">A3860_00620</name>
</gene>
<evidence type="ECO:0000313" key="6">
    <source>
        <dbReference type="Proteomes" id="UP000192796"/>
    </source>
</evidence>
<keyword evidence="2" id="KW-1133">Transmembrane helix</keyword>
<dbReference type="GO" id="GO:0015159">
    <property type="term" value="F:polysaccharide transmembrane transporter activity"/>
    <property type="evidence" value="ECO:0007669"/>
    <property type="project" value="InterPro"/>
</dbReference>
<dbReference type="OrthoDB" id="662756at2"/>
<sequence length="286" mass="30948">MKNNQIRESLLRIHYFPFIICALIVALTTSCGNVKNLQYLQGSFDTAKLSKVEVPEPIIQKGDLLGITVYSDDPLATAAVTNPLANSSSTSSFGNIGGSGNASGGTTTSGASTLQGFVVSQFGEIQLYKLGSIQVEGKTKKQLGDTLAYMYSNLGLLKNPYVEIRFMNYKVTVIGEVNRPGSFSVPTDKLNAFEAIGLAGDITIYGRRDNVVVVRESNGQRTFGRLNLKDPNVFLSPYYYLQQNDMVVVDVGKNKAAVNNQSAFQAVSLGASILSITAVFISLFRR</sequence>
<name>A0A1V9G8K8_9BACT</name>
<feature type="transmembrane region" description="Helical" evidence="2">
    <location>
        <begin position="12"/>
        <end position="30"/>
    </location>
</feature>
<feature type="domain" description="Polysaccharide export protein N-terminal" evidence="3">
    <location>
        <begin position="55"/>
        <end position="165"/>
    </location>
</feature>
<dbReference type="PROSITE" id="PS51257">
    <property type="entry name" value="PROKAR_LIPOPROTEIN"/>
    <property type="match status" value="1"/>
</dbReference>
<dbReference type="PANTHER" id="PTHR33619">
    <property type="entry name" value="POLYSACCHARIDE EXPORT PROTEIN GFCE-RELATED"/>
    <property type="match status" value="1"/>
</dbReference>
<organism evidence="5 6">
    <name type="scientific">Niastella vici</name>
    <dbReference type="NCBI Taxonomy" id="1703345"/>
    <lineage>
        <taxon>Bacteria</taxon>
        <taxon>Pseudomonadati</taxon>
        <taxon>Bacteroidota</taxon>
        <taxon>Chitinophagia</taxon>
        <taxon>Chitinophagales</taxon>
        <taxon>Chitinophagaceae</taxon>
        <taxon>Niastella</taxon>
    </lineage>
</organism>
<proteinExistence type="predicted"/>
<dbReference type="InterPro" id="IPR049712">
    <property type="entry name" value="Poly_export"/>
</dbReference>
<dbReference type="AlphaFoldDB" id="A0A1V9G8K8"/>
<evidence type="ECO:0000256" key="2">
    <source>
        <dbReference type="SAM" id="Phobius"/>
    </source>
</evidence>
<evidence type="ECO:0000256" key="1">
    <source>
        <dbReference type="ARBA" id="ARBA00022729"/>
    </source>
</evidence>
<feature type="domain" description="Soluble ligand binding" evidence="4">
    <location>
        <begin position="170"/>
        <end position="219"/>
    </location>
</feature>